<gene>
    <name evidence="2" type="ORF">JD276_00080</name>
</gene>
<comment type="caution">
    <text evidence="2">The sequence shown here is derived from an EMBL/GenBank/DDBJ whole genome shotgun (WGS) entry which is preliminary data.</text>
</comment>
<protein>
    <submittedName>
        <fullName evidence="2">Uncharacterized protein</fullName>
    </submittedName>
</protein>
<organism evidence="2 3">
    <name type="scientific">Leucobacter chromiisoli</name>
    <dbReference type="NCBI Taxonomy" id="2796471"/>
    <lineage>
        <taxon>Bacteria</taxon>
        <taxon>Bacillati</taxon>
        <taxon>Actinomycetota</taxon>
        <taxon>Actinomycetes</taxon>
        <taxon>Micrococcales</taxon>
        <taxon>Microbacteriaceae</taxon>
        <taxon>Leucobacter</taxon>
    </lineage>
</organism>
<dbReference type="AlphaFoldDB" id="A0A934Q5I8"/>
<evidence type="ECO:0000313" key="2">
    <source>
        <dbReference type="EMBL" id="MBK0417436.1"/>
    </source>
</evidence>
<accession>A0A934Q5I8</accession>
<feature type="region of interest" description="Disordered" evidence="1">
    <location>
        <begin position="76"/>
        <end position="104"/>
    </location>
</feature>
<evidence type="ECO:0000256" key="1">
    <source>
        <dbReference type="SAM" id="MobiDB-lite"/>
    </source>
</evidence>
<dbReference type="EMBL" id="JAEHOH010000001">
    <property type="protein sequence ID" value="MBK0417436.1"/>
    <property type="molecule type" value="Genomic_DNA"/>
</dbReference>
<proteinExistence type="predicted"/>
<keyword evidence="3" id="KW-1185">Reference proteome</keyword>
<reference evidence="2" key="1">
    <citation type="submission" date="2020-12" db="EMBL/GenBank/DDBJ databases">
        <title>Leucobacter sp. CAS1, isolated from Chromium sludge.</title>
        <authorList>
            <person name="Xu Z."/>
        </authorList>
    </citation>
    <scope>NUCLEOTIDE SEQUENCE</scope>
    <source>
        <strain evidence="2">CSA1</strain>
    </source>
</reference>
<evidence type="ECO:0000313" key="3">
    <source>
        <dbReference type="Proteomes" id="UP000608530"/>
    </source>
</evidence>
<sequence>MDQSHITEDQLHEALEGYRWALTDALSELGLDTPREEIIARARKMFGDDEPDQQALIVALAEGENGDPVWNLEEEIVDDEESVASTEEGESRAATSGDEEDEED</sequence>
<dbReference type="RefSeq" id="WP_200112532.1">
    <property type="nucleotide sequence ID" value="NZ_JAEHOH010000001.1"/>
</dbReference>
<name>A0A934Q5I8_9MICO</name>
<dbReference type="Proteomes" id="UP000608530">
    <property type="component" value="Unassembled WGS sequence"/>
</dbReference>